<comment type="caution">
    <text evidence="2">The sequence shown here is derived from an EMBL/GenBank/DDBJ whole genome shotgun (WGS) entry which is preliminary data.</text>
</comment>
<evidence type="ECO:0000313" key="3">
    <source>
        <dbReference type="Proteomes" id="UP000053372"/>
    </source>
</evidence>
<protein>
    <submittedName>
        <fullName evidence="2">Uncharacterized protein</fullName>
    </submittedName>
</protein>
<evidence type="ECO:0000313" key="1">
    <source>
        <dbReference type="EMBL" id="KST68890.1"/>
    </source>
</evidence>
<dbReference type="EMBL" id="LMTZ01000044">
    <property type="protein sequence ID" value="KST68890.1"/>
    <property type="molecule type" value="Genomic_DNA"/>
</dbReference>
<evidence type="ECO:0000313" key="2">
    <source>
        <dbReference type="EMBL" id="KST68908.1"/>
    </source>
</evidence>
<reference evidence="2 3" key="1">
    <citation type="journal article" date="2015" name="Genome Announc.">
        <title>Draft Genome of the Euendolithic (true boring) Cyanobacterium Mastigocoleus testarum strain BC008.</title>
        <authorList>
            <person name="Guida B.S."/>
            <person name="Garcia-Pichel F."/>
        </authorList>
    </citation>
    <scope>NUCLEOTIDE SEQUENCE [LARGE SCALE GENOMIC DNA]</scope>
    <source>
        <strain evidence="2 3">BC008</strain>
    </source>
</reference>
<gene>
    <name evidence="1" type="ORF">BC008_02110</name>
    <name evidence="2" type="ORF">BC008_02200</name>
</gene>
<dbReference type="AlphaFoldDB" id="A0A0V7ZW98"/>
<dbReference type="OrthoDB" id="570195at2"/>
<name>A0A0V7ZW98_9CYAN</name>
<dbReference type="EMBL" id="LMTZ01000043">
    <property type="protein sequence ID" value="KST68908.1"/>
    <property type="molecule type" value="Genomic_DNA"/>
</dbReference>
<accession>A0A0V7ZW98</accession>
<dbReference type="Proteomes" id="UP000053372">
    <property type="component" value="Unassembled WGS sequence"/>
</dbReference>
<proteinExistence type="predicted"/>
<organism evidence="2 3">
    <name type="scientific">Mastigocoleus testarum BC008</name>
    <dbReference type="NCBI Taxonomy" id="371196"/>
    <lineage>
        <taxon>Bacteria</taxon>
        <taxon>Bacillati</taxon>
        <taxon>Cyanobacteriota</taxon>
        <taxon>Cyanophyceae</taxon>
        <taxon>Nostocales</taxon>
        <taxon>Hapalosiphonaceae</taxon>
        <taxon>Mastigocoleus</taxon>
    </lineage>
</organism>
<sequence length="162" mass="18559">MKDSILLSLAIFGCIAFIYSHKDFFFKQFPPFSANSTFSFSNGLFPNRRIPGQIPTKPIQTQNGKYKPQIRRDLYNSISEGMSYDEVRSIIGWDGVLIYTNELDDGGKQIKERIYQWNDQDIFSSSDNPQGAGDLNPYWSVTLQFQNDALVGKSFHNLQQPE</sequence>
<keyword evidence="3" id="KW-1185">Reference proteome</keyword>
<dbReference type="Gene3D" id="3.10.450.730">
    <property type="entry name" value="BLIP domain"/>
    <property type="match status" value="1"/>
</dbReference>
<dbReference type="RefSeq" id="WP_027845491.1">
    <property type="nucleotide sequence ID" value="NZ_LMTZ01000043.1"/>
</dbReference>